<organism evidence="3 4">
    <name type="scientific">Sordaria brevicollis</name>
    <dbReference type="NCBI Taxonomy" id="83679"/>
    <lineage>
        <taxon>Eukaryota</taxon>
        <taxon>Fungi</taxon>
        <taxon>Dikarya</taxon>
        <taxon>Ascomycota</taxon>
        <taxon>Pezizomycotina</taxon>
        <taxon>Sordariomycetes</taxon>
        <taxon>Sordariomycetidae</taxon>
        <taxon>Sordariales</taxon>
        <taxon>Sordariaceae</taxon>
        <taxon>Sordaria</taxon>
    </lineage>
</organism>
<feature type="compositionally biased region" description="Low complexity" evidence="1">
    <location>
        <begin position="191"/>
        <end position="206"/>
    </location>
</feature>
<name>A0AAE0P266_SORBR</name>
<feature type="compositionally biased region" description="Low complexity" evidence="1">
    <location>
        <begin position="1"/>
        <end position="13"/>
    </location>
</feature>
<accession>A0AAE0P266</accession>
<feature type="transmembrane region" description="Helical" evidence="2">
    <location>
        <begin position="152"/>
        <end position="178"/>
    </location>
</feature>
<proteinExistence type="predicted"/>
<reference evidence="3" key="1">
    <citation type="journal article" date="2023" name="Mol. Phylogenet. Evol.">
        <title>Genome-scale phylogeny and comparative genomics of the fungal order Sordariales.</title>
        <authorList>
            <person name="Hensen N."/>
            <person name="Bonometti L."/>
            <person name="Westerberg I."/>
            <person name="Brannstrom I.O."/>
            <person name="Guillou S."/>
            <person name="Cros-Aarteil S."/>
            <person name="Calhoun S."/>
            <person name="Haridas S."/>
            <person name="Kuo A."/>
            <person name="Mondo S."/>
            <person name="Pangilinan J."/>
            <person name="Riley R."/>
            <person name="LaButti K."/>
            <person name="Andreopoulos B."/>
            <person name="Lipzen A."/>
            <person name="Chen C."/>
            <person name="Yan M."/>
            <person name="Daum C."/>
            <person name="Ng V."/>
            <person name="Clum A."/>
            <person name="Steindorff A."/>
            <person name="Ohm R.A."/>
            <person name="Martin F."/>
            <person name="Silar P."/>
            <person name="Natvig D.O."/>
            <person name="Lalanne C."/>
            <person name="Gautier V."/>
            <person name="Ament-Velasquez S.L."/>
            <person name="Kruys A."/>
            <person name="Hutchinson M.I."/>
            <person name="Powell A.J."/>
            <person name="Barry K."/>
            <person name="Miller A.N."/>
            <person name="Grigoriev I.V."/>
            <person name="Debuchy R."/>
            <person name="Gladieux P."/>
            <person name="Hiltunen Thoren M."/>
            <person name="Johannesson H."/>
        </authorList>
    </citation>
    <scope>NUCLEOTIDE SEQUENCE</scope>
    <source>
        <strain evidence="3">FGSC 1904</strain>
    </source>
</reference>
<feature type="compositionally biased region" description="Low complexity" evidence="1">
    <location>
        <begin position="72"/>
        <end position="87"/>
    </location>
</feature>
<dbReference type="Gene3D" id="3.50.4.10">
    <property type="entry name" value="Hepatocyte Growth Factor"/>
    <property type="match status" value="1"/>
</dbReference>
<evidence type="ECO:0008006" key="5">
    <source>
        <dbReference type="Google" id="ProtNLM"/>
    </source>
</evidence>
<dbReference type="EMBL" id="JAUTDP010000012">
    <property type="protein sequence ID" value="KAK3391880.1"/>
    <property type="molecule type" value="Genomic_DNA"/>
</dbReference>
<reference evidence="3" key="2">
    <citation type="submission" date="2023-07" db="EMBL/GenBank/DDBJ databases">
        <authorList>
            <consortium name="Lawrence Berkeley National Laboratory"/>
            <person name="Haridas S."/>
            <person name="Hensen N."/>
            <person name="Bonometti L."/>
            <person name="Westerberg I."/>
            <person name="Brannstrom I.O."/>
            <person name="Guillou S."/>
            <person name="Cros-Aarteil S."/>
            <person name="Calhoun S."/>
            <person name="Kuo A."/>
            <person name="Mondo S."/>
            <person name="Pangilinan J."/>
            <person name="Riley R."/>
            <person name="LaButti K."/>
            <person name="Andreopoulos B."/>
            <person name="Lipzen A."/>
            <person name="Chen C."/>
            <person name="Yanf M."/>
            <person name="Daum C."/>
            <person name="Ng V."/>
            <person name="Clum A."/>
            <person name="Steindorff A."/>
            <person name="Ohm R."/>
            <person name="Martin F."/>
            <person name="Silar P."/>
            <person name="Natvig D."/>
            <person name="Lalanne C."/>
            <person name="Gautier V."/>
            <person name="Ament-velasquez S.L."/>
            <person name="Kruys A."/>
            <person name="Hutchinson M.I."/>
            <person name="Powell A.J."/>
            <person name="Barry K."/>
            <person name="Miller A.N."/>
            <person name="Grigoriev I.V."/>
            <person name="Debuchy R."/>
            <person name="Gladieux P."/>
            <person name="Thoren M.H."/>
            <person name="Johannesson H."/>
        </authorList>
    </citation>
    <scope>NUCLEOTIDE SEQUENCE</scope>
    <source>
        <strain evidence="3">FGSC 1904</strain>
    </source>
</reference>
<sequence>MEDRAAANAPELAAWEHTPYQGIERAPSPQPPPSQPPIHQLHGPGGQPGLEPAPHSTLEVNPHQISDNDKLSSYGPTSTTISSGTSPYSNYVLPQPYGYGSSQHGNIGSVPGTSTVGIGDKEAAAAGNGDGDGDGDDKGKRYCFGLGTKRQVAWSLLAIGIFLIVVGVAVGVGVGVGVSKGGDKKDANQYPHSSKPTTTSSSTLPSWTHTANLPPPTAAATITDSTSIICPSNNLTLYTPSNETTPTSSAAGKGFVLLCDRDYNSLAGAKEITNREADSIETCIDRCAEAEGCVGAGWGNYEGKSICWLKSRLGKPGWTPGWYMAVREDAVLHDGTEGPLAGDTETG</sequence>
<keyword evidence="2" id="KW-0812">Transmembrane</keyword>
<dbReference type="Proteomes" id="UP001281003">
    <property type="component" value="Unassembled WGS sequence"/>
</dbReference>
<comment type="caution">
    <text evidence="3">The sequence shown here is derived from an EMBL/GenBank/DDBJ whole genome shotgun (WGS) entry which is preliminary data.</text>
</comment>
<keyword evidence="4" id="KW-1185">Reference proteome</keyword>
<protein>
    <recommendedName>
        <fullName evidence="5">Apple domain-containing protein</fullName>
    </recommendedName>
</protein>
<keyword evidence="2" id="KW-1133">Transmembrane helix</keyword>
<dbReference type="AlphaFoldDB" id="A0AAE0P266"/>
<evidence type="ECO:0000256" key="2">
    <source>
        <dbReference type="SAM" id="Phobius"/>
    </source>
</evidence>
<evidence type="ECO:0000256" key="1">
    <source>
        <dbReference type="SAM" id="MobiDB-lite"/>
    </source>
</evidence>
<feature type="region of interest" description="Disordered" evidence="1">
    <location>
        <begin position="1"/>
        <end position="87"/>
    </location>
</feature>
<evidence type="ECO:0000313" key="3">
    <source>
        <dbReference type="EMBL" id="KAK3391880.1"/>
    </source>
</evidence>
<keyword evidence="2" id="KW-0472">Membrane</keyword>
<feature type="region of interest" description="Disordered" evidence="1">
    <location>
        <begin position="181"/>
        <end position="206"/>
    </location>
</feature>
<feature type="region of interest" description="Disordered" evidence="1">
    <location>
        <begin position="103"/>
        <end position="136"/>
    </location>
</feature>
<evidence type="ECO:0000313" key="4">
    <source>
        <dbReference type="Proteomes" id="UP001281003"/>
    </source>
</evidence>
<gene>
    <name evidence="3" type="ORF">B0T20DRAFT_445591</name>
</gene>
<feature type="compositionally biased region" description="Polar residues" evidence="1">
    <location>
        <begin position="103"/>
        <end position="116"/>
    </location>
</feature>